<dbReference type="GeneID" id="63769936"/>
<accession>A0A1Y2EJA2</accession>
<dbReference type="OrthoDB" id="3513524at2759"/>
<keyword evidence="1" id="KW-0732">Signal</keyword>
<evidence type="ECO:0008006" key="4">
    <source>
        <dbReference type="Google" id="ProtNLM"/>
    </source>
</evidence>
<proteinExistence type="predicted"/>
<dbReference type="InParanoid" id="A0A1Y2EJA2"/>
<keyword evidence="3" id="KW-1185">Reference proteome</keyword>
<dbReference type="RefSeq" id="XP_040721231.1">
    <property type="nucleotide sequence ID" value="XM_040853724.1"/>
</dbReference>
<dbReference type="Proteomes" id="UP000193689">
    <property type="component" value="Unassembled WGS sequence"/>
</dbReference>
<evidence type="ECO:0000313" key="2">
    <source>
        <dbReference type="EMBL" id="ORY71639.1"/>
    </source>
</evidence>
<feature type="chain" id="PRO_5012192323" description="DNase1 protein" evidence="1">
    <location>
        <begin position="21"/>
        <end position="186"/>
    </location>
</feature>
<evidence type="ECO:0000313" key="3">
    <source>
        <dbReference type="Proteomes" id="UP000193689"/>
    </source>
</evidence>
<sequence>MQFFASLAALAATAATLVSANSVTFVNQDETVRRIIFTPNDGFASMDTIEVEASGTSKVEFSQGWIGNWYAVSEGYEDVPGMLGEVAFNGWNDLTYYDVSAIVNATDTNGVKEMFPLSQMNLTTKTSFSGCKTFPCNTVYIQWDDVQTVTTSETDLVCTLGTSPETVEKRAEHNLVARHYVLGKLS</sequence>
<organism evidence="2 3">
    <name type="scientific">Pseudomassariella vexata</name>
    <dbReference type="NCBI Taxonomy" id="1141098"/>
    <lineage>
        <taxon>Eukaryota</taxon>
        <taxon>Fungi</taxon>
        <taxon>Dikarya</taxon>
        <taxon>Ascomycota</taxon>
        <taxon>Pezizomycotina</taxon>
        <taxon>Sordariomycetes</taxon>
        <taxon>Xylariomycetidae</taxon>
        <taxon>Amphisphaeriales</taxon>
        <taxon>Pseudomassariaceae</taxon>
        <taxon>Pseudomassariella</taxon>
    </lineage>
</organism>
<name>A0A1Y2EJA2_9PEZI</name>
<evidence type="ECO:0000256" key="1">
    <source>
        <dbReference type="SAM" id="SignalP"/>
    </source>
</evidence>
<protein>
    <recommendedName>
        <fullName evidence="4">DNase1 protein</fullName>
    </recommendedName>
</protein>
<feature type="signal peptide" evidence="1">
    <location>
        <begin position="1"/>
        <end position="20"/>
    </location>
</feature>
<comment type="caution">
    <text evidence="2">The sequence shown here is derived from an EMBL/GenBank/DDBJ whole genome shotgun (WGS) entry which is preliminary data.</text>
</comment>
<reference evidence="2 3" key="1">
    <citation type="submission" date="2016-07" db="EMBL/GenBank/DDBJ databases">
        <title>Pervasive Adenine N6-methylation of Active Genes in Fungi.</title>
        <authorList>
            <consortium name="DOE Joint Genome Institute"/>
            <person name="Mondo S.J."/>
            <person name="Dannebaum R.O."/>
            <person name="Kuo R.C."/>
            <person name="Labutti K."/>
            <person name="Haridas S."/>
            <person name="Kuo A."/>
            <person name="Salamov A."/>
            <person name="Ahrendt S.R."/>
            <person name="Lipzen A."/>
            <person name="Sullivan W."/>
            <person name="Andreopoulos W.B."/>
            <person name="Clum A."/>
            <person name="Lindquist E."/>
            <person name="Daum C."/>
            <person name="Ramamoorthy G.K."/>
            <person name="Gryganskyi A."/>
            <person name="Culley D."/>
            <person name="Magnuson J.K."/>
            <person name="James T.Y."/>
            <person name="O'Malley M.A."/>
            <person name="Stajich J.E."/>
            <person name="Spatafora J.W."/>
            <person name="Visel A."/>
            <person name="Grigoriev I.V."/>
        </authorList>
    </citation>
    <scope>NUCLEOTIDE SEQUENCE [LARGE SCALE GENOMIC DNA]</scope>
    <source>
        <strain evidence="2 3">CBS 129021</strain>
    </source>
</reference>
<dbReference type="EMBL" id="MCFJ01000001">
    <property type="protein sequence ID" value="ORY71639.1"/>
    <property type="molecule type" value="Genomic_DNA"/>
</dbReference>
<dbReference type="AlphaFoldDB" id="A0A1Y2EJA2"/>
<gene>
    <name evidence="2" type="ORF">BCR38DRAFT_15279</name>
</gene>